<evidence type="ECO:0000313" key="2">
    <source>
        <dbReference type="Proteomes" id="UP000250790"/>
    </source>
</evidence>
<dbReference type="OrthoDB" id="9182226at2"/>
<sequence>MLLRLPRALISGFEAGLLICIALGASHVVHAQAPVEAGLPKSVWLVKQLSCNGFVAHESVRSPDAAEVGRTGIVRIPNSQMEFIVPSIPELPVNSVKLAFDDRGRKVVDHYVLLLPNDLDDPVAALMVTELPLSVDTPQKALGAAIAGERDNLRGTSAQPILERVNTPWGEGFDIFVPNRIGSPCFPAARFKLTANSDKTPTMGLSRFVTTPGRLIQFALVLPVTPGTPLETQKANARRVMETYAAGLTAR</sequence>
<dbReference type="AlphaFoldDB" id="A0A315E9I4"/>
<name>A0A315E9I4_9BURK</name>
<proteinExistence type="predicted"/>
<dbReference type="RefSeq" id="WP_108312304.1">
    <property type="nucleotide sequence ID" value="NZ_NESN01000002.1"/>
</dbReference>
<protein>
    <submittedName>
        <fullName evidence="1">Uncharacterized protein</fullName>
    </submittedName>
</protein>
<organism evidence="1 2">
    <name type="scientific">Limnohabitans parvus II-B4</name>
    <dbReference type="NCBI Taxonomy" id="1293052"/>
    <lineage>
        <taxon>Bacteria</taxon>
        <taxon>Pseudomonadati</taxon>
        <taxon>Pseudomonadota</taxon>
        <taxon>Betaproteobacteria</taxon>
        <taxon>Burkholderiales</taxon>
        <taxon>Comamonadaceae</taxon>
        <taxon>Limnohabitans</taxon>
    </lineage>
</organism>
<comment type="caution">
    <text evidence="1">The sequence shown here is derived from an EMBL/GenBank/DDBJ whole genome shotgun (WGS) entry which is preliminary data.</text>
</comment>
<reference evidence="1 2" key="1">
    <citation type="submission" date="2017-04" db="EMBL/GenBank/DDBJ databases">
        <title>Unexpected and diverse lifestyles within the genus Limnohabitans.</title>
        <authorList>
            <person name="Kasalicky V."/>
            <person name="Mehrshad M."/>
            <person name="Andrei S.-A."/>
            <person name="Salcher M."/>
            <person name="Kratochvilova H."/>
            <person name="Simek K."/>
            <person name="Ghai R."/>
        </authorList>
    </citation>
    <scope>NUCLEOTIDE SEQUENCE [LARGE SCALE GENOMIC DNA]</scope>
    <source>
        <strain evidence="1 2">II-B4</strain>
    </source>
</reference>
<gene>
    <name evidence="1" type="ORF">B9Z37_07295</name>
</gene>
<evidence type="ECO:0000313" key="1">
    <source>
        <dbReference type="EMBL" id="PUE54343.1"/>
    </source>
</evidence>
<dbReference type="EMBL" id="NESN01000002">
    <property type="protein sequence ID" value="PUE54343.1"/>
    <property type="molecule type" value="Genomic_DNA"/>
</dbReference>
<accession>A0A315E9I4</accession>
<dbReference type="Proteomes" id="UP000250790">
    <property type="component" value="Unassembled WGS sequence"/>
</dbReference>
<keyword evidence="2" id="KW-1185">Reference proteome</keyword>